<dbReference type="InterPro" id="IPR058753">
    <property type="entry name" value="TIL_OTOGL_Mucin"/>
</dbReference>
<dbReference type="FunFam" id="2.10.25.10:FF:000674">
    <property type="entry name" value="Mucin-2"/>
    <property type="match status" value="1"/>
</dbReference>
<dbReference type="GO" id="GO:0031012">
    <property type="term" value="C:extracellular matrix"/>
    <property type="evidence" value="ECO:0000318"/>
    <property type="project" value="GO_Central"/>
</dbReference>
<evidence type="ECO:0000256" key="6">
    <source>
        <dbReference type="SAM" id="SignalP"/>
    </source>
</evidence>
<dbReference type="CDD" id="cd19941">
    <property type="entry name" value="TIL"/>
    <property type="match status" value="1"/>
</dbReference>
<dbReference type="AlphaFoldDB" id="W5LVF9"/>
<keyword evidence="2" id="KW-0964">Secreted</keyword>
<dbReference type="Proteomes" id="UP000018468">
    <property type="component" value="Unassembled WGS sequence"/>
</dbReference>
<dbReference type="InterPro" id="IPR014853">
    <property type="entry name" value="VWF/SSPO/ZAN-like_Cys-rich_dom"/>
</dbReference>
<dbReference type="InterPro" id="IPR001846">
    <property type="entry name" value="VWF_type-D"/>
</dbReference>
<dbReference type="GO" id="GO:0005201">
    <property type="term" value="F:extracellular matrix structural constituent"/>
    <property type="evidence" value="ECO:0000318"/>
    <property type="project" value="GO_Central"/>
</dbReference>
<keyword evidence="9" id="KW-1185">Reference proteome</keyword>
<keyword evidence="4" id="KW-1015">Disulfide bond</keyword>
<dbReference type="InterPro" id="IPR001007">
    <property type="entry name" value="VWF_dom"/>
</dbReference>
<dbReference type="Gene3D" id="2.10.25.10">
    <property type="entry name" value="Laminin"/>
    <property type="match status" value="3"/>
</dbReference>
<dbReference type="InParanoid" id="W5LVF9"/>
<dbReference type="GeneTree" id="ENSGT00940000165245"/>
<dbReference type="Ensembl" id="ENSLOCT00000000116.1">
    <property type="protein sequence ID" value="ENSLOCP00000000116.1"/>
    <property type="gene ID" value="ENSLOCG00000000101.1"/>
</dbReference>
<feature type="domain" description="VWFD" evidence="7">
    <location>
        <begin position="29"/>
        <end position="191"/>
    </location>
</feature>
<protein>
    <submittedName>
        <fullName evidence="8">Mucin-19-like</fullName>
    </submittedName>
</protein>
<dbReference type="SMART" id="SM00215">
    <property type="entry name" value="VWC_out"/>
    <property type="match status" value="2"/>
</dbReference>
<evidence type="ECO:0000256" key="4">
    <source>
        <dbReference type="ARBA" id="ARBA00023157"/>
    </source>
</evidence>
<dbReference type="SMART" id="SM00832">
    <property type="entry name" value="C8"/>
    <property type="match status" value="2"/>
</dbReference>
<organism evidence="8 9">
    <name type="scientific">Lepisosteus oculatus</name>
    <name type="common">Spotted gar</name>
    <dbReference type="NCBI Taxonomy" id="7918"/>
    <lineage>
        <taxon>Eukaryota</taxon>
        <taxon>Metazoa</taxon>
        <taxon>Chordata</taxon>
        <taxon>Craniata</taxon>
        <taxon>Vertebrata</taxon>
        <taxon>Euteleostomi</taxon>
        <taxon>Actinopterygii</taxon>
        <taxon>Neopterygii</taxon>
        <taxon>Holostei</taxon>
        <taxon>Semionotiformes</taxon>
        <taxon>Lepisosteidae</taxon>
        <taxon>Lepisosteus</taxon>
    </lineage>
</organism>
<reference evidence="8" key="3">
    <citation type="submission" date="2025-09" db="UniProtKB">
        <authorList>
            <consortium name="Ensembl"/>
        </authorList>
    </citation>
    <scope>IDENTIFICATION</scope>
</reference>
<dbReference type="PROSITE" id="PS51233">
    <property type="entry name" value="VWFD"/>
    <property type="match status" value="3"/>
</dbReference>
<keyword evidence="5" id="KW-0325">Glycoprotein</keyword>
<keyword evidence="3" id="KW-0677">Repeat</keyword>
<accession>W5LVF9</accession>
<dbReference type="STRING" id="7918.ENSLOCP00000000116"/>
<sequence>MKLLSELTLVAVLFLLSGKTSSASDAYSDVCKTFGSGIIQTFNGTYFHVKSTCQFTFSKQGTDYDIQIQRDEDGFLAKVIIFLNNIETILEKGQINVEGKNVNLPYDHKYLHIHEYGIYTQLESRTKKLSLFWYDELELDEERRKESVGLCGSYELPVDDSKKLISEYQISNGNQCETKDENTECNEEHCQDVISEYFMDCVDNPDTFIDLCATNACGYKNKTKFECSLYEELTQICIEENIYASYNSTSPLSCGEPTCSGDLIFTKSGKAFMETCSNPSTPSNVPFTKTCTCPTGKVLNDHVGKKQCVKLEDCPCVFAGKVYQAGYNLATKCQKCVCKDGKWDCSQKNCPSRCKIEGIFVTTFDGKDYRIPGPCKYFVAQRDELRISYHFFGLQMSFLLLSSKVYLILQNSSKLQELYEFSISDKNNLEKYEFYKSEHLKTFRQSSMYIQVETSFGLKMQIQVSPLMQLYLTLPEKLKGTTNGLCGNYDDDIKNEFTASNHIIENSADEFANSWVSGTCEDKIPTICTNTPNDLYGKKNCDYIKDPTGPFAKCHDYVQYDNYIRTCEESVCHCAENVQDCLCTALGNYAKACAAQGIIVEDWRKDDCIVSCPKNQKFEYIMTACNRTCRSLSVYDFTCEIKDDPVEGCGCSEGSHMDNEQTCTSTFQCPCYHGNDIYKRGTFDIAGYQSCNCEDGILDCSPKQMLFLADCTKEKIFVYCAHSSVSTSQKTCDSLNLPKFHTSEECQSGCYCPEGKYEDHNGNCVPHEDCTCTYSGQVYKPGEKLNLHCQKCICQDGKWICVVNDCSGKCQVYGDGHYQTFDLKSYRFDGNCEYTLVEDDCGNGNGTFEIKAESVPCCDEALTCSRAIVLDIKDQVTLKLSDMNVTINSQNPNSCEIEPVYSVHTVGLYIIITVPKLGITLVWDKHTRVTILLASKWINEVCGLCGNFDSNAKNDLQTRSKLSVTKELEFGNSWKTSGAACSDTVNETFPCERHSYCFTWAERRCRMILEKTFEKCHSKVDPKYYYEVCVQESCSCEFEGKFLGFCTTVAAYAEACSEEGVCIQWRTPDLCPVYCDYYNNPGECSWHYDPCGKVKTCGKNNKFTGKLEGCYPRCPDDTPYFDENTMKCTTLGDCSCFYNENIIEPNQTMKICGQTCYCLNGTLNCSKTTPTTTTTTTTTVFTTTPPTTTSTTAISFSAPKTPCSHATN</sequence>
<feature type="chain" id="PRO_5004865175" evidence="6">
    <location>
        <begin position="23"/>
        <end position="1208"/>
    </location>
</feature>
<reference evidence="8" key="2">
    <citation type="submission" date="2025-08" db="UniProtKB">
        <authorList>
            <consortium name="Ensembl"/>
        </authorList>
    </citation>
    <scope>IDENTIFICATION</scope>
</reference>
<evidence type="ECO:0000256" key="3">
    <source>
        <dbReference type="ARBA" id="ARBA00022737"/>
    </source>
</evidence>
<dbReference type="Pfam" id="PF08742">
    <property type="entry name" value="C8"/>
    <property type="match status" value="2"/>
</dbReference>
<dbReference type="Pfam" id="PF25962">
    <property type="entry name" value="TIL_OTOGL_Mucin"/>
    <property type="match status" value="1"/>
</dbReference>
<evidence type="ECO:0000256" key="1">
    <source>
        <dbReference type="ARBA" id="ARBA00004613"/>
    </source>
</evidence>
<proteinExistence type="predicted"/>
<evidence type="ECO:0000256" key="5">
    <source>
        <dbReference type="ARBA" id="ARBA00023180"/>
    </source>
</evidence>
<dbReference type="Bgee" id="ENSLOCG00000000101">
    <property type="expression patterns" value="Expressed in mesonephros"/>
</dbReference>
<feature type="signal peptide" evidence="6">
    <location>
        <begin position="1"/>
        <end position="22"/>
    </location>
</feature>
<dbReference type="InterPro" id="IPR036084">
    <property type="entry name" value="Ser_inhib-like_sf"/>
</dbReference>
<dbReference type="SUPFAM" id="SSF57603">
    <property type="entry name" value="FnI-like domain"/>
    <property type="match status" value="1"/>
</dbReference>
<keyword evidence="6" id="KW-0732">Signal</keyword>
<reference evidence="9" key="1">
    <citation type="submission" date="2011-12" db="EMBL/GenBank/DDBJ databases">
        <title>The Draft Genome of Lepisosteus oculatus.</title>
        <authorList>
            <consortium name="The Broad Institute Genome Assembly &amp; Analysis Group"/>
            <consortium name="Computational R&amp;D Group"/>
            <consortium name="and Sequencing Platform"/>
            <person name="Di Palma F."/>
            <person name="Alfoldi J."/>
            <person name="Johnson J."/>
            <person name="Berlin A."/>
            <person name="Gnerre S."/>
            <person name="Jaffe D."/>
            <person name="MacCallum I."/>
            <person name="Young S."/>
            <person name="Walker B.J."/>
            <person name="Lander E.S."/>
            <person name="Lindblad-Toh K."/>
        </authorList>
    </citation>
    <scope>NUCLEOTIDE SEQUENCE [LARGE SCALE GENOMIC DNA]</scope>
</reference>
<dbReference type="eggNOG" id="KOG1216">
    <property type="taxonomic scope" value="Eukaryota"/>
</dbReference>
<dbReference type="InterPro" id="IPR050780">
    <property type="entry name" value="Mucin_vWF_Thrombospondin_sf"/>
</dbReference>
<evidence type="ECO:0000256" key="2">
    <source>
        <dbReference type="ARBA" id="ARBA00022525"/>
    </source>
</evidence>
<comment type="subcellular location">
    <subcellularLocation>
        <location evidence="1">Secreted</location>
    </subcellularLocation>
</comment>
<dbReference type="Pfam" id="PF00094">
    <property type="entry name" value="VWD"/>
    <property type="match status" value="3"/>
</dbReference>
<dbReference type="PANTHER" id="PTHR11339">
    <property type="entry name" value="EXTRACELLULAR MATRIX GLYCOPROTEIN RELATED"/>
    <property type="match status" value="1"/>
</dbReference>
<name>W5LVF9_LEPOC</name>
<dbReference type="GO" id="GO:0005615">
    <property type="term" value="C:extracellular space"/>
    <property type="evidence" value="ECO:0000318"/>
    <property type="project" value="GO_Central"/>
</dbReference>
<evidence type="ECO:0000259" key="7">
    <source>
        <dbReference type="PROSITE" id="PS51233"/>
    </source>
</evidence>
<evidence type="ECO:0000313" key="8">
    <source>
        <dbReference type="Ensembl" id="ENSLOCP00000000116.1"/>
    </source>
</evidence>
<dbReference type="SUPFAM" id="SSF57567">
    <property type="entry name" value="Serine protease inhibitors"/>
    <property type="match status" value="3"/>
</dbReference>
<dbReference type="PANTHER" id="PTHR11339:SF408">
    <property type="entry name" value="MUCIN-5B"/>
    <property type="match status" value="1"/>
</dbReference>
<feature type="domain" description="VWFD" evidence="7">
    <location>
        <begin position="808"/>
        <end position="982"/>
    </location>
</feature>
<evidence type="ECO:0000313" key="9">
    <source>
        <dbReference type="Proteomes" id="UP000018468"/>
    </source>
</evidence>
<feature type="domain" description="VWFD" evidence="7">
    <location>
        <begin position="352"/>
        <end position="529"/>
    </location>
</feature>
<dbReference type="SMART" id="SM00216">
    <property type="entry name" value="VWD"/>
    <property type="match status" value="3"/>
</dbReference>
<dbReference type="OMA" id="CIDKTAC"/>